<dbReference type="AlphaFoldDB" id="A0A3N4KDD9"/>
<organism evidence="2 3">
    <name type="scientific">Morchella conica CCBAS932</name>
    <dbReference type="NCBI Taxonomy" id="1392247"/>
    <lineage>
        <taxon>Eukaryota</taxon>
        <taxon>Fungi</taxon>
        <taxon>Dikarya</taxon>
        <taxon>Ascomycota</taxon>
        <taxon>Pezizomycotina</taxon>
        <taxon>Pezizomycetes</taxon>
        <taxon>Pezizales</taxon>
        <taxon>Morchellaceae</taxon>
        <taxon>Morchella</taxon>
    </lineage>
</organism>
<dbReference type="Proteomes" id="UP000277580">
    <property type="component" value="Unassembled WGS sequence"/>
</dbReference>
<gene>
    <name evidence="2" type="ORF">P167DRAFT_608569</name>
</gene>
<proteinExistence type="predicted"/>
<evidence type="ECO:0000313" key="3">
    <source>
        <dbReference type="Proteomes" id="UP000277580"/>
    </source>
</evidence>
<feature type="compositionally biased region" description="Basic and acidic residues" evidence="1">
    <location>
        <begin position="28"/>
        <end position="38"/>
    </location>
</feature>
<evidence type="ECO:0000256" key="1">
    <source>
        <dbReference type="SAM" id="MobiDB-lite"/>
    </source>
</evidence>
<protein>
    <submittedName>
        <fullName evidence="2">Putative chaperone/heat shock protein Hsp12</fullName>
    </submittedName>
</protein>
<feature type="compositionally biased region" description="Basic and acidic residues" evidence="1">
    <location>
        <begin position="59"/>
        <end position="84"/>
    </location>
</feature>
<evidence type="ECO:0000313" key="2">
    <source>
        <dbReference type="EMBL" id="RPB08544.1"/>
    </source>
</evidence>
<dbReference type="InParanoid" id="A0A3N4KDD9"/>
<sequence length="84" mass="9140">MSDLGRKDFTTKAKEEITPDNSKSTAQKLKEGVTDTADRAAGAVNPDENKSTTQSVFDSGRREKDAHTEGPIDKVKNTLGMNKE</sequence>
<feature type="compositionally biased region" description="Basic and acidic residues" evidence="1">
    <location>
        <begin position="1"/>
        <end position="17"/>
    </location>
</feature>
<keyword evidence="2" id="KW-0346">Stress response</keyword>
<dbReference type="PIRSF" id="PIRSF002590">
    <property type="entry name" value="HSP9/HSP12_fun"/>
    <property type="match status" value="1"/>
</dbReference>
<name>A0A3N4KDD9_9PEZI</name>
<dbReference type="EMBL" id="ML119161">
    <property type="protein sequence ID" value="RPB08544.1"/>
    <property type="molecule type" value="Genomic_DNA"/>
</dbReference>
<dbReference type="STRING" id="1392247.A0A3N4KDD9"/>
<dbReference type="OrthoDB" id="2348401at2759"/>
<dbReference type="InterPro" id="IPR007250">
    <property type="entry name" value="HSP9_HSP12"/>
</dbReference>
<dbReference type="Gene3D" id="6.10.280.100">
    <property type="match status" value="1"/>
</dbReference>
<reference evidence="2 3" key="1">
    <citation type="journal article" date="2018" name="Nat. Ecol. Evol.">
        <title>Pezizomycetes genomes reveal the molecular basis of ectomycorrhizal truffle lifestyle.</title>
        <authorList>
            <person name="Murat C."/>
            <person name="Payen T."/>
            <person name="Noel B."/>
            <person name="Kuo A."/>
            <person name="Morin E."/>
            <person name="Chen J."/>
            <person name="Kohler A."/>
            <person name="Krizsan K."/>
            <person name="Balestrini R."/>
            <person name="Da Silva C."/>
            <person name="Montanini B."/>
            <person name="Hainaut M."/>
            <person name="Levati E."/>
            <person name="Barry K.W."/>
            <person name="Belfiori B."/>
            <person name="Cichocki N."/>
            <person name="Clum A."/>
            <person name="Dockter R.B."/>
            <person name="Fauchery L."/>
            <person name="Guy J."/>
            <person name="Iotti M."/>
            <person name="Le Tacon F."/>
            <person name="Lindquist E.A."/>
            <person name="Lipzen A."/>
            <person name="Malagnac F."/>
            <person name="Mello A."/>
            <person name="Molinier V."/>
            <person name="Miyauchi S."/>
            <person name="Poulain J."/>
            <person name="Riccioni C."/>
            <person name="Rubini A."/>
            <person name="Sitrit Y."/>
            <person name="Splivallo R."/>
            <person name="Traeger S."/>
            <person name="Wang M."/>
            <person name="Zifcakova L."/>
            <person name="Wipf D."/>
            <person name="Zambonelli A."/>
            <person name="Paolocci F."/>
            <person name="Nowrousian M."/>
            <person name="Ottonello S."/>
            <person name="Baldrian P."/>
            <person name="Spatafora J.W."/>
            <person name="Henrissat B."/>
            <person name="Nagy L.G."/>
            <person name="Aury J.M."/>
            <person name="Wincker P."/>
            <person name="Grigoriev I.V."/>
            <person name="Bonfante P."/>
            <person name="Martin F.M."/>
        </authorList>
    </citation>
    <scope>NUCLEOTIDE SEQUENCE [LARGE SCALE GENOMIC DNA]</scope>
    <source>
        <strain evidence="2 3">CCBAS932</strain>
    </source>
</reference>
<dbReference type="Pfam" id="PF04119">
    <property type="entry name" value="HSP9_HSP12"/>
    <property type="match status" value="1"/>
</dbReference>
<feature type="region of interest" description="Disordered" evidence="1">
    <location>
        <begin position="1"/>
        <end position="84"/>
    </location>
</feature>
<accession>A0A3N4KDD9</accession>
<dbReference type="FunCoup" id="A0A3N4KDD9">
    <property type="interactions" value="89"/>
</dbReference>
<keyword evidence="3" id="KW-1185">Reference proteome</keyword>